<dbReference type="InterPro" id="IPR005064">
    <property type="entry name" value="BUG"/>
</dbReference>
<proteinExistence type="inferred from homology"/>
<dbReference type="RefSeq" id="WP_180893033.1">
    <property type="nucleotide sequence ID" value="NZ_JACCKD010000004.1"/>
</dbReference>
<evidence type="ECO:0008006" key="5">
    <source>
        <dbReference type="Google" id="ProtNLM"/>
    </source>
</evidence>
<evidence type="ECO:0000313" key="3">
    <source>
        <dbReference type="EMBL" id="MBA0126184.1"/>
    </source>
</evidence>
<reference evidence="3 4" key="1">
    <citation type="submission" date="2020-07" db="EMBL/GenBank/DDBJ databases">
        <title>Genome of Haloechinothrix sp.</title>
        <authorList>
            <person name="Tang S.-K."/>
            <person name="Yang L."/>
            <person name="Zhu W.-Y."/>
        </authorList>
    </citation>
    <scope>NUCLEOTIDE SEQUENCE [LARGE SCALE GENOMIC DNA]</scope>
    <source>
        <strain evidence="3 4">YIM 98757</strain>
    </source>
</reference>
<dbReference type="AlphaFoldDB" id="A0A838A0T8"/>
<dbReference type="PANTHER" id="PTHR42928">
    <property type="entry name" value="TRICARBOXYLATE-BINDING PROTEIN"/>
    <property type="match status" value="1"/>
</dbReference>
<keyword evidence="4" id="KW-1185">Reference proteome</keyword>
<dbReference type="InterPro" id="IPR042100">
    <property type="entry name" value="Bug_dom1"/>
</dbReference>
<dbReference type="Pfam" id="PF03401">
    <property type="entry name" value="TctC"/>
    <property type="match status" value="1"/>
</dbReference>
<evidence type="ECO:0000256" key="2">
    <source>
        <dbReference type="SAM" id="SignalP"/>
    </source>
</evidence>
<accession>A0A838A0T8</accession>
<name>A0A838A0T8_9PSEU</name>
<dbReference type="PROSITE" id="PS51257">
    <property type="entry name" value="PROKAR_LIPOPROTEIN"/>
    <property type="match status" value="1"/>
</dbReference>
<evidence type="ECO:0000256" key="1">
    <source>
        <dbReference type="ARBA" id="ARBA00006987"/>
    </source>
</evidence>
<dbReference type="Gene3D" id="3.40.190.150">
    <property type="entry name" value="Bordetella uptake gene, domain 1"/>
    <property type="match status" value="1"/>
</dbReference>
<organism evidence="3 4">
    <name type="scientific">Haloechinothrix aidingensis</name>
    <dbReference type="NCBI Taxonomy" id="2752311"/>
    <lineage>
        <taxon>Bacteria</taxon>
        <taxon>Bacillati</taxon>
        <taxon>Actinomycetota</taxon>
        <taxon>Actinomycetes</taxon>
        <taxon>Pseudonocardiales</taxon>
        <taxon>Pseudonocardiaceae</taxon>
        <taxon>Haloechinothrix</taxon>
    </lineage>
</organism>
<sequence length="346" mass="37181">MRVSRATVTAVAAAFVLVACGGEAGGPALEGEDQGGSFDGERLTLAVPTSPGSSFDTWARTIAPRLGEALDTDVVVDNQPGASGLVALNDMIKEGADGSTLVLWQIGPLAIMQLQGAEELRFDLQDLSYVGSFGGADHMLFSGKDTPLEDVEDLRSADEVRFASGTSGSLGFTSQQVVSDVLELDADFITGFDDQSERMVAIERGDADAVIGPVRTFETIGRLDDVRPVLRLVNERSEKFPDVPTATEVDGIDDDDREVLQTHFDMAAAFYTLIGPPQMPDAELEELRETVWSVANDEEFVAELADSGLTVSPENEYLQGDEVVDLTSNLLDVPQRYQDLVDELAE</sequence>
<keyword evidence="2" id="KW-0732">Signal</keyword>
<dbReference type="Gene3D" id="3.40.190.10">
    <property type="entry name" value="Periplasmic binding protein-like II"/>
    <property type="match status" value="1"/>
</dbReference>
<dbReference type="SUPFAM" id="SSF53850">
    <property type="entry name" value="Periplasmic binding protein-like II"/>
    <property type="match status" value="1"/>
</dbReference>
<evidence type="ECO:0000313" key="4">
    <source>
        <dbReference type="Proteomes" id="UP000582974"/>
    </source>
</evidence>
<comment type="similarity">
    <text evidence="1">Belongs to the UPF0065 (bug) family.</text>
</comment>
<gene>
    <name evidence="3" type="ORF">H0B56_11590</name>
</gene>
<feature type="signal peptide" evidence="2">
    <location>
        <begin position="1"/>
        <end position="24"/>
    </location>
</feature>
<comment type="caution">
    <text evidence="3">The sequence shown here is derived from an EMBL/GenBank/DDBJ whole genome shotgun (WGS) entry which is preliminary data.</text>
</comment>
<dbReference type="EMBL" id="JACCKD010000004">
    <property type="protein sequence ID" value="MBA0126184.1"/>
    <property type="molecule type" value="Genomic_DNA"/>
</dbReference>
<feature type="chain" id="PRO_5032710518" description="Tripartite-type tricarboxylate transporter, receptor component TctC" evidence="2">
    <location>
        <begin position="25"/>
        <end position="346"/>
    </location>
</feature>
<dbReference type="Proteomes" id="UP000582974">
    <property type="component" value="Unassembled WGS sequence"/>
</dbReference>
<protein>
    <recommendedName>
        <fullName evidence="5">Tripartite-type tricarboxylate transporter, receptor component TctC</fullName>
    </recommendedName>
</protein>
<dbReference type="PANTHER" id="PTHR42928:SF3">
    <property type="entry name" value="UPF0065 PROTEIN YFLP"/>
    <property type="match status" value="1"/>
</dbReference>